<dbReference type="GO" id="GO:0048471">
    <property type="term" value="C:perinuclear region of cytoplasm"/>
    <property type="evidence" value="ECO:0007669"/>
    <property type="project" value="TreeGrafter"/>
</dbReference>
<dbReference type="OrthoDB" id="184583at2759"/>
<organism evidence="5 6">
    <name type="scientific">Gomphillus americanus</name>
    <dbReference type="NCBI Taxonomy" id="1940652"/>
    <lineage>
        <taxon>Eukaryota</taxon>
        <taxon>Fungi</taxon>
        <taxon>Dikarya</taxon>
        <taxon>Ascomycota</taxon>
        <taxon>Pezizomycotina</taxon>
        <taxon>Lecanoromycetes</taxon>
        <taxon>OSLEUM clade</taxon>
        <taxon>Ostropomycetidae</taxon>
        <taxon>Ostropales</taxon>
        <taxon>Graphidaceae</taxon>
        <taxon>Gomphilloideae</taxon>
        <taxon>Gomphillus</taxon>
    </lineage>
</organism>
<dbReference type="GO" id="GO:0031267">
    <property type="term" value="F:small GTPase binding"/>
    <property type="evidence" value="ECO:0007669"/>
    <property type="project" value="TreeGrafter"/>
</dbReference>
<comment type="caution">
    <text evidence="5">The sequence shown here is derived from an EMBL/GenBank/DDBJ whole genome shotgun (WGS) entry which is preliminary data.</text>
</comment>
<dbReference type="InterPro" id="IPR001611">
    <property type="entry name" value="Leu-rich_rpt"/>
</dbReference>
<proteinExistence type="predicted"/>
<evidence type="ECO:0000256" key="2">
    <source>
        <dbReference type="ARBA" id="ARBA00022614"/>
    </source>
</evidence>
<name>A0A8H3FQU9_9LECA</name>
<dbReference type="EMBL" id="CAJPDQ010000023">
    <property type="protein sequence ID" value="CAF9925566.1"/>
    <property type="molecule type" value="Genomic_DNA"/>
</dbReference>
<dbReference type="AlphaFoldDB" id="A0A8H3FQU9"/>
<dbReference type="SUPFAM" id="SSF52047">
    <property type="entry name" value="RNI-like"/>
    <property type="match status" value="1"/>
</dbReference>
<dbReference type="Gene3D" id="3.80.10.10">
    <property type="entry name" value="Ribonuclease Inhibitor"/>
    <property type="match status" value="1"/>
</dbReference>
<evidence type="ECO:0000256" key="1">
    <source>
        <dbReference type="ARBA" id="ARBA00022468"/>
    </source>
</evidence>
<dbReference type="SMART" id="SM00368">
    <property type="entry name" value="LRR_RI"/>
    <property type="match status" value="7"/>
</dbReference>
<keyword evidence="1" id="KW-0343">GTPase activation</keyword>
<dbReference type="Pfam" id="PF13516">
    <property type="entry name" value="LRR_6"/>
    <property type="match status" value="1"/>
</dbReference>
<dbReference type="GO" id="GO:0005096">
    <property type="term" value="F:GTPase activator activity"/>
    <property type="evidence" value="ECO:0007669"/>
    <property type="project" value="UniProtKB-KW"/>
</dbReference>
<feature type="compositionally biased region" description="Basic and acidic residues" evidence="4">
    <location>
        <begin position="373"/>
        <end position="398"/>
    </location>
</feature>
<keyword evidence="2" id="KW-0433">Leucine-rich repeat</keyword>
<sequence length="428" mass="46653">MASTSTFSLASRSLRLTSVADIQPHLEPLQSSDSITTVILSGNTIGVPASETLAALLSNQKSLHTAKLDDIYTSRLLDEIPPSLDAILTGLLRCPKLETIDLSDNAFGLNTVEPLVKFLRQHVPLRHLFLNNNGLGPHAGVLIAEALTELARRKKEARSKGQDVPDLETVVCGRNRLESGSAAAWAKAYQAHPNVKIVRMVQNGIRPDGVVSLIRDGLANCKKLQVLDLQDNTFTVNGSMALANAVRSFPDIEELGISDAYLKARGASVLMNALSKGDNKALKTIKLQYAEMNKKGLKLLVTAIGNGALPALQRVELNGNKIPEDDESIAEIRQLLDERRTTAAADEDDETWGIDELDEMESDDEEEEEEEIETGRPDSGESAEDKHDREKLGERVVQEADQAQSQPVAEKKEKDVDDLADALSKTEI</sequence>
<dbReference type="InterPro" id="IPR027038">
    <property type="entry name" value="RanGap"/>
</dbReference>
<keyword evidence="6" id="KW-1185">Reference proteome</keyword>
<evidence type="ECO:0000313" key="6">
    <source>
        <dbReference type="Proteomes" id="UP000664169"/>
    </source>
</evidence>
<protein>
    <recommendedName>
        <fullName evidence="7">Ran GTPase activating protein 1</fullName>
    </recommendedName>
</protein>
<keyword evidence="3" id="KW-0677">Repeat</keyword>
<evidence type="ECO:0008006" key="7">
    <source>
        <dbReference type="Google" id="ProtNLM"/>
    </source>
</evidence>
<accession>A0A8H3FQU9</accession>
<feature type="region of interest" description="Disordered" evidence="4">
    <location>
        <begin position="340"/>
        <end position="428"/>
    </location>
</feature>
<gene>
    <name evidence="5" type="ORF">GOMPHAMPRED_003930</name>
</gene>
<evidence type="ECO:0000256" key="3">
    <source>
        <dbReference type="ARBA" id="ARBA00022737"/>
    </source>
</evidence>
<evidence type="ECO:0000313" key="5">
    <source>
        <dbReference type="EMBL" id="CAF9925566.1"/>
    </source>
</evidence>
<dbReference type="InterPro" id="IPR032675">
    <property type="entry name" value="LRR_dom_sf"/>
</dbReference>
<dbReference type="GO" id="GO:0006913">
    <property type="term" value="P:nucleocytoplasmic transport"/>
    <property type="evidence" value="ECO:0007669"/>
    <property type="project" value="TreeGrafter"/>
</dbReference>
<reference evidence="5" key="1">
    <citation type="submission" date="2021-03" db="EMBL/GenBank/DDBJ databases">
        <authorList>
            <person name="Tagirdzhanova G."/>
        </authorList>
    </citation>
    <scope>NUCLEOTIDE SEQUENCE</scope>
</reference>
<dbReference type="Proteomes" id="UP000664169">
    <property type="component" value="Unassembled WGS sequence"/>
</dbReference>
<dbReference type="PANTHER" id="PTHR24113">
    <property type="entry name" value="RAN GTPASE-ACTIVATING PROTEIN 1"/>
    <property type="match status" value="1"/>
</dbReference>
<dbReference type="GO" id="GO:0005829">
    <property type="term" value="C:cytosol"/>
    <property type="evidence" value="ECO:0007669"/>
    <property type="project" value="TreeGrafter"/>
</dbReference>
<evidence type="ECO:0000256" key="4">
    <source>
        <dbReference type="SAM" id="MobiDB-lite"/>
    </source>
</evidence>
<dbReference type="PANTHER" id="PTHR24113:SF12">
    <property type="entry name" value="RAN GTPASE-ACTIVATING PROTEIN 1"/>
    <property type="match status" value="1"/>
</dbReference>
<feature type="compositionally biased region" description="Acidic residues" evidence="4">
    <location>
        <begin position="345"/>
        <end position="372"/>
    </location>
</feature>
<dbReference type="GO" id="GO:0005634">
    <property type="term" value="C:nucleus"/>
    <property type="evidence" value="ECO:0007669"/>
    <property type="project" value="TreeGrafter"/>
</dbReference>